<keyword evidence="6" id="KW-0333">Golgi apparatus</keyword>
<dbReference type="Proteomes" id="UP000582182">
    <property type="component" value="Unassembled WGS sequence"/>
</dbReference>
<evidence type="ECO:0000256" key="2">
    <source>
        <dbReference type="ARBA" id="ARBA00004555"/>
    </source>
</evidence>
<dbReference type="SUPFAM" id="SSF54373">
    <property type="entry name" value="FAD-linked reductases, C-terminal domain"/>
    <property type="match status" value="1"/>
</dbReference>
<dbReference type="PANTHER" id="PTHR11787">
    <property type="entry name" value="RAB GDP-DISSOCIATION INHIBITOR"/>
    <property type="match status" value="1"/>
</dbReference>
<dbReference type="GO" id="GO:0016192">
    <property type="term" value="P:vesicle-mediated transport"/>
    <property type="evidence" value="ECO:0007669"/>
    <property type="project" value="TreeGrafter"/>
</dbReference>
<dbReference type="FunFam" id="3.50.50.60:FF:000232">
    <property type="entry name" value="Rab GDP dissociation inhibitor"/>
    <property type="match status" value="1"/>
</dbReference>
<comment type="similarity">
    <text evidence="3">Belongs to the Rab GDI family.</text>
</comment>
<dbReference type="Gene3D" id="3.30.519.10">
    <property type="entry name" value="Guanine Nucleotide Dissociation Inhibitor, domain 2"/>
    <property type="match status" value="1"/>
</dbReference>
<organism evidence="8 9">
    <name type="scientific">Turnix velox</name>
    <name type="common">Little buttonquail</name>
    <dbReference type="NCBI Taxonomy" id="2529409"/>
    <lineage>
        <taxon>Eukaryota</taxon>
        <taxon>Metazoa</taxon>
        <taxon>Chordata</taxon>
        <taxon>Craniata</taxon>
        <taxon>Vertebrata</taxon>
        <taxon>Euteleostomi</taxon>
        <taxon>Archelosauria</taxon>
        <taxon>Archosauria</taxon>
        <taxon>Dinosauria</taxon>
        <taxon>Saurischia</taxon>
        <taxon>Theropoda</taxon>
        <taxon>Coelurosauria</taxon>
        <taxon>Aves</taxon>
        <taxon>Neognathae</taxon>
        <taxon>Neoaves</taxon>
        <taxon>Charadriiformes</taxon>
        <taxon>Turnicidae</taxon>
        <taxon>Turnix</taxon>
    </lineage>
</organism>
<feature type="region of interest" description="Disordered" evidence="7">
    <location>
        <begin position="224"/>
        <end position="243"/>
    </location>
</feature>
<dbReference type="Pfam" id="PF00996">
    <property type="entry name" value="GDI"/>
    <property type="match status" value="1"/>
</dbReference>
<reference evidence="8 9" key="1">
    <citation type="submission" date="2019-09" db="EMBL/GenBank/DDBJ databases">
        <title>Bird 10,000 Genomes (B10K) Project - Family phase.</title>
        <authorList>
            <person name="Zhang G."/>
        </authorList>
    </citation>
    <scope>NUCLEOTIDE SEQUENCE [LARGE SCALE GENOMIC DNA]</scope>
    <source>
        <strain evidence="8">B10K-DU-029-46</strain>
    </source>
</reference>
<name>A0A7L3LUB1_9CHAR</name>
<dbReference type="FunFam" id="3.30.519.10:FF:000005">
    <property type="entry name" value="Rab GDP dissociation inhibitor"/>
    <property type="match status" value="1"/>
</dbReference>
<feature type="non-terminal residue" evidence="8">
    <location>
        <position position="1"/>
    </location>
</feature>
<proteinExistence type="inferred from homology"/>
<sequence>YLDQPCQETINRIKLYSESLARYGKSPYLYPLYGLGELPQGFARLSAIYGGTYMLNKPIEEIVIENGKVVGVKSEGEVARCKQLICDPSYVSDRVTKVGQVIRVICILSHPIKNTNDANSCQIIIPQNQVNRKSDIYVCMISSAHNVAAQGKYIAIASTTVETADPEKEIKPALDLLEPIEQKFVSISDLFAPTDLGTESQVRSMECSQGFWGEEKDIEEMMKGLEDTSCEEELKEPGEKRVQ</sequence>
<keyword evidence="5" id="KW-0963">Cytoplasm</keyword>
<dbReference type="EMBL" id="VZTY01030375">
    <property type="protein sequence ID" value="NXU57867.1"/>
    <property type="molecule type" value="Genomic_DNA"/>
</dbReference>
<evidence type="ECO:0000256" key="7">
    <source>
        <dbReference type="SAM" id="MobiDB-lite"/>
    </source>
</evidence>
<keyword evidence="4" id="KW-0343">GTPase activation</keyword>
<dbReference type="GO" id="GO:0005794">
    <property type="term" value="C:Golgi apparatus"/>
    <property type="evidence" value="ECO:0007669"/>
    <property type="project" value="UniProtKB-SubCell"/>
</dbReference>
<comment type="caution">
    <text evidence="8">The sequence shown here is derived from an EMBL/GenBank/DDBJ whole genome shotgun (WGS) entry which is preliminary data.</text>
</comment>
<gene>
    <name evidence="8" type="primary">Gdi2</name>
    <name evidence="8" type="ORF">TURVEL_R01295</name>
</gene>
<accession>A0A7L3LUB1</accession>
<dbReference type="AlphaFoldDB" id="A0A7L3LUB1"/>
<evidence type="ECO:0000313" key="8">
    <source>
        <dbReference type="EMBL" id="NXU57867.1"/>
    </source>
</evidence>
<dbReference type="InterPro" id="IPR018203">
    <property type="entry name" value="GDP_dissociation_inhibitor"/>
</dbReference>
<evidence type="ECO:0000256" key="5">
    <source>
        <dbReference type="ARBA" id="ARBA00022490"/>
    </source>
</evidence>
<dbReference type="GO" id="GO:0007264">
    <property type="term" value="P:small GTPase-mediated signal transduction"/>
    <property type="evidence" value="ECO:0007669"/>
    <property type="project" value="InterPro"/>
</dbReference>
<evidence type="ECO:0000256" key="3">
    <source>
        <dbReference type="ARBA" id="ARBA00005593"/>
    </source>
</evidence>
<dbReference type="GO" id="GO:0005096">
    <property type="term" value="F:GTPase activator activity"/>
    <property type="evidence" value="ECO:0007669"/>
    <property type="project" value="UniProtKB-KW"/>
</dbReference>
<dbReference type="GO" id="GO:0005093">
    <property type="term" value="F:Rab GDP-dissociation inhibitor activity"/>
    <property type="evidence" value="ECO:0007669"/>
    <property type="project" value="TreeGrafter"/>
</dbReference>
<evidence type="ECO:0000256" key="4">
    <source>
        <dbReference type="ARBA" id="ARBA00022468"/>
    </source>
</evidence>
<feature type="non-terminal residue" evidence="8">
    <location>
        <position position="243"/>
    </location>
</feature>
<dbReference type="SUPFAM" id="SSF51905">
    <property type="entry name" value="FAD/NAD(P)-binding domain"/>
    <property type="match status" value="1"/>
</dbReference>
<evidence type="ECO:0000256" key="6">
    <source>
        <dbReference type="ARBA" id="ARBA00023034"/>
    </source>
</evidence>
<protein>
    <submittedName>
        <fullName evidence="8">GDIB inhibitor</fullName>
    </submittedName>
</protein>
<keyword evidence="9" id="KW-1185">Reference proteome</keyword>
<evidence type="ECO:0000313" key="9">
    <source>
        <dbReference type="Proteomes" id="UP000582182"/>
    </source>
</evidence>
<dbReference type="OrthoDB" id="9446342at2759"/>
<dbReference type="InterPro" id="IPR036188">
    <property type="entry name" value="FAD/NAD-bd_sf"/>
</dbReference>
<dbReference type="Gene3D" id="1.10.405.10">
    <property type="entry name" value="Guanine Nucleotide Dissociation Inhibitor, domain 1"/>
    <property type="match status" value="1"/>
</dbReference>
<comment type="subcellular location">
    <subcellularLocation>
        <location evidence="1">Cytoplasm</location>
    </subcellularLocation>
    <subcellularLocation>
        <location evidence="2">Golgi apparatus</location>
    </subcellularLocation>
</comment>
<dbReference type="PANTHER" id="PTHR11787:SF1">
    <property type="entry name" value="RAB GDP DISSOCIATION INHIBITOR BETA"/>
    <property type="match status" value="1"/>
</dbReference>
<evidence type="ECO:0000256" key="1">
    <source>
        <dbReference type="ARBA" id="ARBA00004496"/>
    </source>
</evidence>
<dbReference type="PRINTS" id="PR00891">
    <property type="entry name" value="RABGDIREP"/>
</dbReference>